<organism evidence="4 5">
    <name type="scientific">Streptomyces botrytidirepellens</name>
    <dbReference type="NCBI Taxonomy" id="2486417"/>
    <lineage>
        <taxon>Bacteria</taxon>
        <taxon>Bacillati</taxon>
        <taxon>Actinomycetota</taxon>
        <taxon>Actinomycetes</taxon>
        <taxon>Kitasatosporales</taxon>
        <taxon>Streptomycetaceae</taxon>
        <taxon>Streptomyces</taxon>
    </lineage>
</organism>
<accession>A0A3M8XG40</accession>
<name>A0A3M8XG40_9ACTN</name>
<keyword evidence="5" id="KW-1185">Reference proteome</keyword>
<dbReference type="EMBL" id="RIBZ01000002">
    <property type="protein sequence ID" value="RNG39453.1"/>
    <property type="molecule type" value="Genomic_DNA"/>
</dbReference>
<evidence type="ECO:0000259" key="3">
    <source>
        <dbReference type="Pfam" id="PF08659"/>
    </source>
</evidence>
<dbReference type="PANTHER" id="PTHR43775:SF51">
    <property type="entry name" value="INACTIVE PHENOLPHTHIOCEROL SYNTHESIS POLYKETIDE SYNTHASE TYPE I PKS1-RELATED"/>
    <property type="match status" value="1"/>
</dbReference>
<comment type="caution">
    <text evidence="4">The sequence shown here is derived from an EMBL/GenBank/DDBJ whole genome shotgun (WGS) entry which is preliminary data.</text>
</comment>
<feature type="non-terminal residue" evidence="4">
    <location>
        <position position="77"/>
    </location>
</feature>
<protein>
    <submittedName>
        <fullName evidence="4">KR domain-containing protein</fullName>
    </submittedName>
</protein>
<dbReference type="AlphaFoldDB" id="A0A3M8XG40"/>
<sequence>MTVPAADEDIPATRWDKGTVLVTGGTGGLGAVVARHLVTVHGVRDLLLLSRRGVGAPGAVELRDELAGLGARVRIAA</sequence>
<feature type="domain" description="Ketoreductase (KR)" evidence="3">
    <location>
        <begin position="18"/>
        <end position="76"/>
    </location>
</feature>
<dbReference type="SUPFAM" id="SSF51735">
    <property type="entry name" value="NAD(P)-binding Rossmann-fold domains"/>
    <property type="match status" value="1"/>
</dbReference>
<evidence type="ECO:0000256" key="1">
    <source>
        <dbReference type="ARBA" id="ARBA00022679"/>
    </source>
</evidence>
<dbReference type="Proteomes" id="UP000275401">
    <property type="component" value="Unassembled WGS sequence"/>
</dbReference>
<evidence type="ECO:0000313" key="4">
    <source>
        <dbReference type="EMBL" id="RNG39453.1"/>
    </source>
</evidence>
<dbReference type="InterPro" id="IPR013968">
    <property type="entry name" value="PKS_KR"/>
</dbReference>
<dbReference type="Gene3D" id="3.40.50.720">
    <property type="entry name" value="NAD(P)-binding Rossmann-like Domain"/>
    <property type="match status" value="1"/>
</dbReference>
<dbReference type="GO" id="GO:0006633">
    <property type="term" value="P:fatty acid biosynthetic process"/>
    <property type="evidence" value="ECO:0007669"/>
    <property type="project" value="TreeGrafter"/>
</dbReference>
<dbReference type="InterPro" id="IPR050091">
    <property type="entry name" value="PKS_NRPS_Biosynth_Enz"/>
</dbReference>
<evidence type="ECO:0000256" key="2">
    <source>
        <dbReference type="ARBA" id="ARBA00023268"/>
    </source>
</evidence>
<keyword evidence="2" id="KW-0511">Multifunctional enzyme</keyword>
<proteinExistence type="predicted"/>
<gene>
    <name evidence="4" type="ORF">EEJ42_00010</name>
</gene>
<dbReference type="InterPro" id="IPR036291">
    <property type="entry name" value="NAD(P)-bd_dom_sf"/>
</dbReference>
<reference evidence="4 5" key="1">
    <citation type="submission" date="2018-11" db="EMBL/GenBank/DDBJ databases">
        <title>The Potential of Streptomyces as Biocontrol Agents against the Tomato grey mould, Botrytis cinerea (Gray mold) Frontiers in Microbiology.</title>
        <authorList>
            <person name="Li D."/>
        </authorList>
    </citation>
    <scope>NUCLEOTIDE SEQUENCE [LARGE SCALE GENOMIC DNA]</scope>
    <source>
        <strain evidence="4 5">NEAU-LD23</strain>
    </source>
</reference>
<dbReference type="GO" id="GO:0004312">
    <property type="term" value="F:fatty acid synthase activity"/>
    <property type="evidence" value="ECO:0007669"/>
    <property type="project" value="TreeGrafter"/>
</dbReference>
<keyword evidence="1" id="KW-0808">Transferase</keyword>
<dbReference type="Pfam" id="PF08659">
    <property type="entry name" value="KR"/>
    <property type="match status" value="1"/>
</dbReference>
<evidence type="ECO:0000313" key="5">
    <source>
        <dbReference type="Proteomes" id="UP000275401"/>
    </source>
</evidence>
<dbReference type="PANTHER" id="PTHR43775">
    <property type="entry name" value="FATTY ACID SYNTHASE"/>
    <property type="match status" value="1"/>
</dbReference>